<evidence type="ECO:0000313" key="2">
    <source>
        <dbReference type="Proteomes" id="UP000694382"/>
    </source>
</evidence>
<sequence length="69" mass="7367">MPHASSSLLRICWTPDLSGLKGLCLKEKLKRCPSFRGGPHHAAAPPGTESSGKAHPVCHIGGITWRLIV</sequence>
<dbReference type="AlphaFoldDB" id="A0A8C3NJQ2"/>
<dbReference type="Proteomes" id="UP000694382">
    <property type="component" value="Chromosome 17"/>
</dbReference>
<reference evidence="1" key="2">
    <citation type="submission" date="2025-08" db="UniProtKB">
        <authorList>
            <consortium name="Ensembl"/>
        </authorList>
    </citation>
    <scope>IDENTIFICATION</scope>
</reference>
<organism evidence="1 2">
    <name type="scientific">Geospiza parvula</name>
    <name type="common">Small tree-finch</name>
    <name type="synonym">Camarhynchus parvulus</name>
    <dbReference type="NCBI Taxonomy" id="87175"/>
    <lineage>
        <taxon>Eukaryota</taxon>
        <taxon>Metazoa</taxon>
        <taxon>Chordata</taxon>
        <taxon>Craniata</taxon>
        <taxon>Vertebrata</taxon>
        <taxon>Euteleostomi</taxon>
        <taxon>Archelosauria</taxon>
        <taxon>Archosauria</taxon>
        <taxon>Dinosauria</taxon>
        <taxon>Saurischia</taxon>
        <taxon>Theropoda</taxon>
        <taxon>Coelurosauria</taxon>
        <taxon>Aves</taxon>
        <taxon>Neognathae</taxon>
        <taxon>Neoaves</taxon>
        <taxon>Telluraves</taxon>
        <taxon>Australaves</taxon>
        <taxon>Passeriformes</taxon>
        <taxon>Thraupidae</taxon>
        <taxon>Camarhynchus</taxon>
    </lineage>
</organism>
<reference evidence="1" key="1">
    <citation type="submission" date="2020-02" db="EMBL/GenBank/DDBJ databases">
        <authorList>
            <person name="Enbody D E."/>
            <person name="Pettersson E M."/>
        </authorList>
    </citation>
    <scope>NUCLEOTIDE SEQUENCE [LARGE SCALE GENOMIC DNA]</scope>
</reference>
<accession>A0A8C3NJQ2</accession>
<name>A0A8C3NJQ2_GEOPR</name>
<protein>
    <submittedName>
        <fullName evidence="1">Uncharacterized protein</fullName>
    </submittedName>
</protein>
<proteinExistence type="predicted"/>
<evidence type="ECO:0000313" key="1">
    <source>
        <dbReference type="Ensembl" id="ENSCPVP00000022314.1"/>
    </source>
</evidence>
<keyword evidence="2" id="KW-1185">Reference proteome</keyword>
<dbReference type="Ensembl" id="ENSCPVT00000023301.2">
    <property type="protein sequence ID" value="ENSCPVP00000022314.1"/>
    <property type="gene ID" value="ENSCPVG00000015990.2"/>
</dbReference>
<reference evidence="1" key="3">
    <citation type="submission" date="2025-09" db="UniProtKB">
        <authorList>
            <consortium name="Ensembl"/>
        </authorList>
    </citation>
    <scope>IDENTIFICATION</scope>
</reference>